<name>A0ABV8CUY4_9STRE</name>
<dbReference type="PRINTS" id="PR00502">
    <property type="entry name" value="NUDIXFAMILY"/>
</dbReference>
<dbReference type="Gene3D" id="3.90.79.10">
    <property type="entry name" value="Nucleoside Triphosphate Pyrophosphohydrolase"/>
    <property type="match status" value="1"/>
</dbReference>
<dbReference type="PROSITE" id="PS00893">
    <property type="entry name" value="NUDIX_BOX"/>
    <property type="match status" value="1"/>
</dbReference>
<organism evidence="5 6">
    <name type="scientific">Streptococcus caprae</name>
    <dbReference type="NCBI Taxonomy" id="1640501"/>
    <lineage>
        <taxon>Bacteria</taxon>
        <taxon>Bacillati</taxon>
        <taxon>Bacillota</taxon>
        <taxon>Bacilli</taxon>
        <taxon>Lactobacillales</taxon>
        <taxon>Streptococcaceae</taxon>
        <taxon>Streptococcus</taxon>
    </lineage>
</organism>
<protein>
    <submittedName>
        <fullName evidence="5">8-oxo-dGTP diphosphatase</fullName>
    </submittedName>
</protein>
<dbReference type="CDD" id="cd18875">
    <property type="entry name" value="NUDIX_Hydrolase"/>
    <property type="match status" value="1"/>
</dbReference>
<dbReference type="PANTHER" id="PTHR43736:SF1">
    <property type="entry name" value="DIHYDRONEOPTERIN TRIPHOSPHATE DIPHOSPHATASE"/>
    <property type="match status" value="1"/>
</dbReference>
<dbReference type="Pfam" id="PF00293">
    <property type="entry name" value="NUDIX"/>
    <property type="match status" value="1"/>
</dbReference>
<comment type="similarity">
    <text evidence="1 3">Belongs to the Nudix hydrolase family.</text>
</comment>
<evidence type="ECO:0000313" key="6">
    <source>
        <dbReference type="Proteomes" id="UP001595807"/>
    </source>
</evidence>
<dbReference type="PANTHER" id="PTHR43736">
    <property type="entry name" value="ADP-RIBOSE PYROPHOSPHATASE"/>
    <property type="match status" value="1"/>
</dbReference>
<dbReference type="RefSeq" id="WP_380425480.1">
    <property type="nucleotide sequence ID" value="NZ_JBHRZV010000025.1"/>
</dbReference>
<keyword evidence="6" id="KW-1185">Reference proteome</keyword>
<evidence type="ECO:0000256" key="3">
    <source>
        <dbReference type="RuleBase" id="RU003476"/>
    </source>
</evidence>
<dbReference type="SUPFAM" id="SSF55811">
    <property type="entry name" value="Nudix"/>
    <property type="match status" value="1"/>
</dbReference>
<reference evidence="6" key="1">
    <citation type="journal article" date="2019" name="Int. J. Syst. Evol. Microbiol.">
        <title>The Global Catalogue of Microorganisms (GCM) 10K type strain sequencing project: providing services to taxonomists for standard genome sequencing and annotation.</title>
        <authorList>
            <consortium name="The Broad Institute Genomics Platform"/>
            <consortium name="The Broad Institute Genome Sequencing Center for Infectious Disease"/>
            <person name="Wu L."/>
            <person name="Ma J."/>
        </authorList>
    </citation>
    <scope>NUCLEOTIDE SEQUENCE [LARGE SCALE GENOMIC DNA]</scope>
    <source>
        <strain evidence="6">CCUG 67170</strain>
    </source>
</reference>
<dbReference type="InterPro" id="IPR020476">
    <property type="entry name" value="Nudix_hydrolase"/>
</dbReference>
<evidence type="ECO:0000256" key="2">
    <source>
        <dbReference type="ARBA" id="ARBA00022801"/>
    </source>
</evidence>
<proteinExistence type="inferred from homology"/>
<evidence type="ECO:0000256" key="1">
    <source>
        <dbReference type="ARBA" id="ARBA00005582"/>
    </source>
</evidence>
<dbReference type="PROSITE" id="PS51462">
    <property type="entry name" value="NUDIX"/>
    <property type="match status" value="1"/>
</dbReference>
<feature type="domain" description="Nudix hydrolase" evidence="4">
    <location>
        <begin position="6"/>
        <end position="137"/>
    </location>
</feature>
<dbReference type="EMBL" id="JBHRZV010000025">
    <property type="protein sequence ID" value="MFC3927651.1"/>
    <property type="molecule type" value="Genomic_DNA"/>
</dbReference>
<dbReference type="InterPro" id="IPR000086">
    <property type="entry name" value="NUDIX_hydrolase_dom"/>
</dbReference>
<dbReference type="Proteomes" id="UP001595807">
    <property type="component" value="Unassembled WGS sequence"/>
</dbReference>
<accession>A0ABV8CUY4</accession>
<comment type="caution">
    <text evidence="5">The sequence shown here is derived from an EMBL/GenBank/DDBJ whole genome shotgun (WGS) entry which is preliminary data.</text>
</comment>
<evidence type="ECO:0000259" key="4">
    <source>
        <dbReference type="PROSITE" id="PS51462"/>
    </source>
</evidence>
<sequence length="157" mass="17939">MPRSQEVILTNMCLVENDQGQFVMQIRSPERYAWSGAALPGGHIEAGESLHEAVIREIYEETGLTIAHPELVGVKHFHTRGDDIRYLVFLYRTTAFTGEIRSSEEGEVVWVSREDIASGAIELADSMDDLLAFYFEENASELYYERDEEGILQRIFF</sequence>
<dbReference type="InterPro" id="IPR015797">
    <property type="entry name" value="NUDIX_hydrolase-like_dom_sf"/>
</dbReference>
<evidence type="ECO:0000313" key="5">
    <source>
        <dbReference type="EMBL" id="MFC3927651.1"/>
    </source>
</evidence>
<gene>
    <name evidence="5" type="ORF">ACFORF_03300</name>
</gene>
<keyword evidence="2 3" id="KW-0378">Hydrolase</keyword>
<dbReference type="InterPro" id="IPR020084">
    <property type="entry name" value="NUDIX_hydrolase_CS"/>
</dbReference>